<evidence type="ECO:0000256" key="7">
    <source>
        <dbReference type="ARBA" id="ARBA00023015"/>
    </source>
</evidence>
<feature type="compositionally biased region" description="Basic residues" evidence="12">
    <location>
        <begin position="65"/>
        <end position="82"/>
    </location>
</feature>
<feature type="compositionally biased region" description="Polar residues" evidence="12">
    <location>
        <begin position="518"/>
        <end position="541"/>
    </location>
</feature>
<keyword evidence="4" id="KW-0678">Repressor</keyword>
<evidence type="ECO:0000313" key="15">
    <source>
        <dbReference type="EMBL" id="CAF4196621.1"/>
    </source>
</evidence>
<dbReference type="InterPro" id="IPR006645">
    <property type="entry name" value="NGN-like_dom"/>
</dbReference>
<dbReference type="Pfam" id="PF23288">
    <property type="entry name" value="KOW6_SPT5"/>
    <property type="match status" value="1"/>
</dbReference>
<evidence type="ECO:0000256" key="1">
    <source>
        <dbReference type="ARBA" id="ARBA00004123"/>
    </source>
</evidence>
<dbReference type="CDD" id="cd06084">
    <property type="entry name" value="KOW_Spt5_4"/>
    <property type="match status" value="1"/>
</dbReference>
<evidence type="ECO:0000259" key="13">
    <source>
        <dbReference type="SMART" id="SM00738"/>
    </source>
</evidence>
<dbReference type="InterPro" id="IPR039385">
    <property type="entry name" value="NGN_Euk"/>
</dbReference>
<dbReference type="Pfam" id="PF23290">
    <property type="entry name" value="KOW5_SPT5"/>
    <property type="match status" value="1"/>
</dbReference>
<dbReference type="GO" id="GO:0003729">
    <property type="term" value="F:mRNA binding"/>
    <property type="evidence" value="ECO:0007669"/>
    <property type="project" value="TreeGrafter"/>
</dbReference>
<dbReference type="PANTHER" id="PTHR11125">
    <property type="entry name" value="SUPPRESSOR OF TY 5"/>
    <property type="match status" value="1"/>
</dbReference>
<dbReference type="FunFam" id="3.30.70.940:FF:000005">
    <property type="entry name" value="Transcription elongation factor SPT5"/>
    <property type="match status" value="1"/>
</dbReference>
<dbReference type="AlphaFoldDB" id="A0A820AXB0"/>
<dbReference type="InterPro" id="IPR041977">
    <property type="entry name" value="KOW_Spt5_4"/>
</dbReference>
<dbReference type="CDD" id="cd06085">
    <property type="entry name" value="KOW_Spt5_5"/>
    <property type="match status" value="1"/>
</dbReference>
<evidence type="ECO:0000256" key="12">
    <source>
        <dbReference type="SAM" id="MobiDB-lite"/>
    </source>
</evidence>
<feature type="region of interest" description="Disordered" evidence="12">
    <location>
        <begin position="669"/>
        <end position="750"/>
    </location>
</feature>
<feature type="compositionally biased region" description="Polar residues" evidence="12">
    <location>
        <begin position="713"/>
        <end position="724"/>
    </location>
</feature>
<protein>
    <recommendedName>
        <fullName evidence="3 11">Transcription elongation factor SPT5</fullName>
    </recommendedName>
</protein>
<feature type="region of interest" description="Disordered" evidence="12">
    <location>
        <begin position="514"/>
        <end position="564"/>
    </location>
</feature>
<dbReference type="CDD" id="cd06086">
    <property type="entry name" value="KOW_Spt5_6"/>
    <property type="match status" value="1"/>
</dbReference>
<keyword evidence="8" id="KW-0010">Activator</keyword>
<keyword evidence="16" id="KW-1185">Reference proteome</keyword>
<dbReference type="GO" id="GO:0032044">
    <property type="term" value="C:DSIF complex"/>
    <property type="evidence" value="ECO:0007669"/>
    <property type="project" value="TreeGrafter"/>
</dbReference>
<dbReference type="InterPro" id="IPR041980">
    <property type="entry name" value="KOW_Spt5_6_metazoa"/>
</dbReference>
<evidence type="ECO:0000256" key="5">
    <source>
        <dbReference type="ARBA" id="ARBA00022553"/>
    </source>
</evidence>
<evidence type="ECO:0000256" key="9">
    <source>
        <dbReference type="ARBA" id="ARBA00023163"/>
    </source>
</evidence>
<feature type="domain" description="KOW" evidence="14">
    <location>
        <begin position="442"/>
        <end position="469"/>
    </location>
</feature>
<keyword evidence="5" id="KW-0597">Phosphoprotein</keyword>
<accession>A0A820AXB0</accession>
<feature type="compositionally biased region" description="Basic and acidic residues" evidence="12">
    <location>
        <begin position="1"/>
        <end position="13"/>
    </location>
</feature>
<dbReference type="InterPro" id="IPR014722">
    <property type="entry name" value="Rib_uL2_dom2"/>
</dbReference>
<evidence type="ECO:0000256" key="8">
    <source>
        <dbReference type="ARBA" id="ARBA00023159"/>
    </source>
</evidence>
<dbReference type="Pfam" id="PF23291">
    <property type="entry name" value="KOW4_SPT5"/>
    <property type="match status" value="1"/>
</dbReference>
<dbReference type="InterPro" id="IPR005824">
    <property type="entry name" value="KOW"/>
</dbReference>
<dbReference type="Gene3D" id="2.30.30.30">
    <property type="match status" value="1"/>
</dbReference>
<dbReference type="InterPro" id="IPR057934">
    <property type="entry name" value="KOW_Spt5_7"/>
</dbReference>
<evidence type="ECO:0000313" key="16">
    <source>
        <dbReference type="Proteomes" id="UP000663873"/>
    </source>
</evidence>
<dbReference type="SMART" id="SM00738">
    <property type="entry name" value="NGN"/>
    <property type="match status" value="1"/>
</dbReference>
<feature type="compositionally biased region" description="Gly residues" evidence="12">
    <location>
        <begin position="542"/>
        <end position="556"/>
    </location>
</feature>
<feature type="region of interest" description="Disordered" evidence="12">
    <location>
        <begin position="1"/>
        <end position="110"/>
    </location>
</feature>
<dbReference type="InterPro" id="IPR017071">
    <property type="entry name" value="TF_Spt5_eukaryote"/>
</dbReference>
<sequence>MSDSEEHKNDIRKMKSKKRKTSDDEEETGTPQEEEDDEEVEGDEDDEEEDEDDEDDDEDEEENRNKRKKGSYQQKRKKKKISGKNFIIDEADVDDDEEEEEEEDAPEEGFVEQTEIHDTTAADIYRAGRSKFSLPEDGMDPIEMEKYINERYGPKGRGTRGDYDEYNDGEQVPDEITQQSLLPDVKSPNLWPVKCRIGEERQTALLLMRKYLSLENNEKALQIKSVVVKEGDRGYIYIEAFKSNHVKAACDDIRSLNVTNLQMVPIKGMTDILRVVKTTYGIKKGSWVRVKRGVYRDDLAKVEQCDMVQNLVTLKLIPRIDYSRKRGGPRGISNDQSNIVPEPHQAAKKKSRFAFKRPPAKLFDETAVEAAGGQIKRDIEHRSFEGGKYDDKGFLIKNFPLVAVERLHVLNMDGKVQLVPIQSVTKRKINRNATALDSQNNNLNAGDIVNVNDGLFANRQGQIKHLYRHFVFIFCRTLTENGGLFVCKARNLSLAGGASKVSSGPLSIPMNAPYMSPRVTSSPSPHTLSGGSSSIHGNSPASGGGRTPNSTGGGGPKSQSSSLNNIRRDTALIGQTVRISQGPYKGYVGIVKDATDSTCKIELHAKCQTITVDRNRIVSTTNVPRNAGEMSHHFTTPLHGSQTPSYAAFGSRTPMIGNQTPMHDGSRTPYYGNMTPRHDGSMTPHAHGGASAWDPTYATTPRVDYDDDDGPSPFSTLNPTTPSYSHLADTLPSGLGSSNTTGSSSLSSSSSAAQSASASLLGSTGGPSSVLSNASASAYSPYSNHPTPSPAMPMDYQPYSSHIPTPGAAGGSFSSSNNNISTDQSSAGSYVYSPSINITPVTPSAQYAPMSTALDLDSISNNDWHAEGLHVRIKVANEDESIHVGMIGVIQSISNGVCTVHLSQQDRRAVIPLDHMEPVTPKVNDKIYVIGGDSKGASGDLLAVDNPDGVVKLDGNISDDGILLINLKYLCKCN</sequence>
<dbReference type="GO" id="GO:0006368">
    <property type="term" value="P:transcription elongation by RNA polymerase II"/>
    <property type="evidence" value="ECO:0007669"/>
    <property type="project" value="TreeGrafter"/>
</dbReference>
<evidence type="ECO:0000256" key="3">
    <source>
        <dbReference type="ARBA" id="ARBA00020181"/>
    </source>
</evidence>
<dbReference type="InterPro" id="IPR036735">
    <property type="entry name" value="NGN_dom_sf"/>
</dbReference>
<feature type="domain" description="KOW" evidence="14">
    <location>
        <begin position="570"/>
        <end position="597"/>
    </location>
</feature>
<comment type="caution">
    <text evidence="15">The sequence shown here is derived from an EMBL/GenBank/DDBJ whole genome shotgun (WGS) entry which is preliminary data.</text>
</comment>
<dbReference type="CDD" id="cd09888">
    <property type="entry name" value="NGN_Euk"/>
    <property type="match status" value="1"/>
</dbReference>
<name>A0A820AXB0_9BILA</name>
<feature type="region of interest" description="Disordered" evidence="12">
    <location>
        <begin position="789"/>
        <end position="826"/>
    </location>
</feature>
<dbReference type="PIRSF" id="PIRSF036945">
    <property type="entry name" value="Spt5"/>
    <property type="match status" value="1"/>
</dbReference>
<comment type="similarity">
    <text evidence="2 11">Belongs to the SPT5 family.</text>
</comment>
<feature type="domain" description="NusG-like N-terminal" evidence="13">
    <location>
        <begin position="187"/>
        <end position="276"/>
    </location>
</feature>
<feature type="compositionally biased region" description="Acidic residues" evidence="12">
    <location>
        <begin position="23"/>
        <end position="62"/>
    </location>
</feature>
<keyword evidence="7" id="KW-0805">Transcription regulation</keyword>
<gene>
    <name evidence="15" type="ORF">UJA718_LOCUS6279</name>
</gene>
<proteinExistence type="inferred from homology"/>
<comment type="subcellular location">
    <subcellularLocation>
        <location evidence="1 11">Nucleus</location>
    </subcellularLocation>
</comment>
<dbReference type="SMART" id="SM00739">
    <property type="entry name" value="KOW"/>
    <property type="match status" value="4"/>
</dbReference>
<evidence type="ECO:0000256" key="11">
    <source>
        <dbReference type="PIRNR" id="PIRNR036945"/>
    </source>
</evidence>
<dbReference type="PANTHER" id="PTHR11125:SF7">
    <property type="entry name" value="TRANSCRIPTION ELONGATION FACTOR SPT5"/>
    <property type="match status" value="1"/>
</dbReference>
<evidence type="ECO:0000256" key="4">
    <source>
        <dbReference type="ARBA" id="ARBA00022491"/>
    </source>
</evidence>
<evidence type="ECO:0000256" key="6">
    <source>
        <dbReference type="ARBA" id="ARBA00022737"/>
    </source>
</evidence>
<dbReference type="CDD" id="cd06081">
    <property type="entry name" value="KOW_Spt5_1"/>
    <property type="match status" value="1"/>
</dbReference>
<reference evidence="15" key="1">
    <citation type="submission" date="2021-02" db="EMBL/GenBank/DDBJ databases">
        <authorList>
            <person name="Nowell W R."/>
        </authorList>
    </citation>
    <scope>NUCLEOTIDE SEQUENCE</scope>
</reference>
<dbReference type="Pfam" id="PF23287">
    <property type="entry name" value="KOW7_SPT5"/>
    <property type="match status" value="1"/>
</dbReference>
<dbReference type="InterPro" id="IPR005100">
    <property type="entry name" value="NGN-domain"/>
</dbReference>
<dbReference type="Pfam" id="PF03439">
    <property type="entry name" value="Spt5-NGN"/>
    <property type="match status" value="1"/>
</dbReference>
<feature type="domain" description="KOW" evidence="14">
    <location>
        <begin position="920"/>
        <end position="947"/>
    </location>
</feature>
<dbReference type="Gene3D" id="3.30.70.940">
    <property type="entry name" value="NusG, N-terminal domain"/>
    <property type="match status" value="1"/>
</dbReference>
<dbReference type="GO" id="GO:0032784">
    <property type="term" value="P:regulation of DNA-templated transcription elongation"/>
    <property type="evidence" value="ECO:0007669"/>
    <property type="project" value="InterPro"/>
</dbReference>
<keyword evidence="9 11" id="KW-0804">Transcription</keyword>
<dbReference type="EMBL" id="CAJOBP010000581">
    <property type="protein sequence ID" value="CAF4196621.1"/>
    <property type="molecule type" value="Genomic_DNA"/>
</dbReference>
<feature type="compositionally biased region" description="Low complexity" evidence="12">
    <location>
        <begin position="730"/>
        <end position="750"/>
    </location>
</feature>
<evidence type="ECO:0000259" key="14">
    <source>
        <dbReference type="SMART" id="SM00739"/>
    </source>
</evidence>
<dbReference type="Pfam" id="PF11942">
    <property type="entry name" value="Spt5_N"/>
    <property type="match status" value="1"/>
</dbReference>
<dbReference type="InterPro" id="IPR041973">
    <property type="entry name" value="KOW_Spt5_1"/>
</dbReference>
<dbReference type="InterPro" id="IPR022581">
    <property type="entry name" value="Spt5_N"/>
</dbReference>
<dbReference type="Pfam" id="PF23042">
    <property type="entry name" value="KOW1_SPT5"/>
    <property type="match status" value="1"/>
</dbReference>
<evidence type="ECO:0000256" key="10">
    <source>
        <dbReference type="ARBA" id="ARBA00023242"/>
    </source>
</evidence>
<keyword evidence="10 11" id="KW-0539">Nucleus</keyword>
<keyword evidence="6" id="KW-0677">Repeat</keyword>
<dbReference type="GO" id="GO:0006357">
    <property type="term" value="P:regulation of transcription by RNA polymerase II"/>
    <property type="evidence" value="ECO:0007669"/>
    <property type="project" value="InterPro"/>
</dbReference>
<dbReference type="Proteomes" id="UP000663873">
    <property type="component" value="Unassembled WGS sequence"/>
</dbReference>
<feature type="compositionally biased region" description="Low complexity" evidence="12">
    <location>
        <begin position="812"/>
        <end position="821"/>
    </location>
</feature>
<dbReference type="InterPro" id="IPR039659">
    <property type="entry name" value="SPT5"/>
</dbReference>
<evidence type="ECO:0000256" key="2">
    <source>
        <dbReference type="ARBA" id="ARBA00006956"/>
    </source>
</evidence>
<dbReference type="InterPro" id="IPR041978">
    <property type="entry name" value="KOW_Spt5_5"/>
</dbReference>
<feature type="compositionally biased region" description="Acidic residues" evidence="12">
    <location>
        <begin position="89"/>
        <end position="110"/>
    </location>
</feature>
<feature type="domain" description="KOW" evidence="14">
    <location>
        <begin position="281"/>
        <end position="308"/>
    </location>
</feature>
<organism evidence="15 16">
    <name type="scientific">Rotaria socialis</name>
    <dbReference type="NCBI Taxonomy" id="392032"/>
    <lineage>
        <taxon>Eukaryota</taxon>
        <taxon>Metazoa</taxon>
        <taxon>Spiralia</taxon>
        <taxon>Gnathifera</taxon>
        <taxon>Rotifera</taxon>
        <taxon>Eurotatoria</taxon>
        <taxon>Bdelloidea</taxon>
        <taxon>Philodinida</taxon>
        <taxon>Philodinidae</taxon>
        <taxon>Rotaria</taxon>
    </lineage>
</organism>